<dbReference type="InterPro" id="IPR014756">
    <property type="entry name" value="Ig_E-set"/>
</dbReference>
<dbReference type="InterPro" id="IPR035892">
    <property type="entry name" value="C2_domain_sf"/>
</dbReference>
<sequence length="2381" mass="271663">MSGRAFDLKFKDKKVELHVYYRFKRKVFEYLSYDDVDAAISLSKLFSFVEKTVSVVGADNVLYKSLVVFKALVDCQDKPNSFELEYLRVHLSESLSEKTAESLCKAVSGVRTLVGIKHLHEQVANFFKEALLDPACLIDPPTVSLTKKSQPDLDREIGMLPGEGSRILNEASRLLGISISAVGQKPADPIKFDPEQVQWRNSMLEKIDFTDEFVEEPQTNGKSDGISAENLYVMLMEYDQPDMLMQRLSNLLNGRQSDEAIQQELVDLLGMENFELLQTIIGSRKQLAEELPDFLMNKVKEQRRQEAGPSDPTSRYAGSVTIRTKKEAQLQKQMRKEEKKTEKEFKKLVLTMGHEDKMALELARAEQLKQRQRELQDANDFQSKFGGQTVRRKLPFVFDAFSSTPMKDVDLFGSKYSLPEGTTRRITSRLQEVTVPPQERSQNMDVHPIMVNNLDPLGQLAFQGFEKLNTIQSIVFEQAYNTKENLLICAPTGAGKTNVALLSILKTIRDHCDEHGRILKDTFKIIYIAPMKALAAEMTNNFSKRLRKLGLTVRELTGDTQLSRKEINETQMLVLTPEKWDVVTRKADDEALSQLVRLLIIDEVHLLHDERGPVIETIVARALRQAEISQQSVRIVGLSATLPNYLDVATFLRVDPEKGLFFFDGRFRPVPLTQTFVGVSDPNSGDIKKAMDEACYDKCIDYLSENHQILVFVHSRNATAQVANFLIEQAGHNQERSLFESEHVGKPIYAQACKRMKNATSKELRFFFEYGIGLHHAGLKRQDRNLMEQMFAEGHIKVLCCTATLAWGVNLPAHAVIIRGTDVFDPNKGTFTDLGILDVQQIFGRAGRPQFESSGHGVIITKMAKLDKYLGMLIRKTPIESKFQEKIHDNLNAEVARGTVTNLAEAVEWLRYTYFYVRARLNPIAYGIDYREMRENPDLQAYLEDLAYAAAQRLDSNQMIRFDAGNGYLNSTDLGRIASLFYITIESIETFTNGHEAIKLTPNMTDDHILALICSSSEFTQIQCRETEMADLDMLMSGCMLPLRGGGLATSQGKVNCLLQNYISRAEPTSFTLQTEMFYISQNASRVARALFEITLRKNWAFTAVQCLEFSKYINRRLWNFNSPLRQVVDVGLLKDVVVRKIEAKQNLGFLDLLDYDEKELGAQFNCDGRILYDCLRYIPSLDVEATIKPITPTIVRVDAIIWPEFTWCDRLLGHGGAERFWLIIEDCDENFILHHEMLMFNKKQIITKAEQHLNITVPIEDHQIHHHFKMRLISDSWVVEETNLTLSLNQFVLPENIKSHTDLLPLDPLPLTALKNREFEKLYPFEYFNPVQTQVFFALYNTWDNVLLGAPTSSGKTLCAELAIFRVLQHRPEKKCVYIAPLKALVRERVLDWTEKFKKQLGVNIVEVSGDTTPQPDELKSAQLLITTPEKWDGITRSYDTRQYVQDVTLVVIDEIHLLGVERGAVLEAIVTRLKSISKRKNRENPVRIVGLSTALANAFDIADWLGVPESGLFNFRPSVRPVPIQVHIQGFPGQHYCPRMALMNKPAFQAIKQFSPAKPTLLFVASRRQTRLTAMAFVSMLALEADPRQWLKMDQTELHEIVSTLRDENLKLTLPFGIGMHHAGLQSYERSIVERLFVERKIQVLIATATLAWGINCPAHLVIVKGTEFYDGKTHKYVDFPVTDVLQMIGRAGRPQFDDSAVAVVYVQDTKKKFYKRFLYEPFPVESALLPALENHVNAEVSAAQIESKQQMVDYLAGTYLYRRIFANPAYYGIDDFNDKTLIRFLTKIVDETIDELIESRCVEYDKDEQRLSSTPFGRLASKYYLEHTTIRHLAENLRPKMGIDEILRVLTVLIATATLAWGINCPAHLVIVKGTEFYDGKTHKYVDFPVTDVLQMIGRAGRPQFDDSAVAVVYVQDTKKKFYKRFLYEPFPVESALLPALENHVNAEVSAAQIESKQQMVDYLAGTYLYRRIFANPAYYGIDDFNDKTLIRFLTKIVDETIDELIESRCVEYDKDEQRLSSTPFGRLASKYYLEHTTIRHLAENLRPKMGIDEILRVLTDCPEYAEIPCRHNEDLINQDLNKVIPFPLPKHADFESSHSKTMILYQTHFSRIQIPVDYLTDQRSVIESCVRIFQAILDFSAIKGWLDLTLSTIILLQQVVQARWFDDHPLTCLPHVSHAIAKALGAELTIPKLQDELGIRKLKGPPTEKQRSDVYNKMKKRLPLNEFETKQITEALFSWPTIRLVDLKFQKGLLQCPLDPFQRFKKQNPPIPLEFGQEFRLKVSLQITGPAASQKSAFAPKFPKEKSPGLIVILGEKEKNTVLACRKTGLILGNRPHHVFLNFFAPDVRGPLTLTLFIMSDSYLGIDQEYDLFCDVE</sequence>
<keyword evidence="3" id="KW-0347">Helicase</keyword>
<evidence type="ECO:0000256" key="6">
    <source>
        <dbReference type="SAM" id="MobiDB-lite"/>
    </source>
</evidence>
<dbReference type="FunFam" id="1.10.10.10:FF:000024">
    <property type="entry name" value="U5 small nuclear ribonucleoprotein helicase"/>
    <property type="match status" value="1"/>
</dbReference>
<dbReference type="GO" id="GO:0005524">
    <property type="term" value="F:ATP binding"/>
    <property type="evidence" value="ECO:0007669"/>
    <property type="project" value="UniProtKB-KW"/>
</dbReference>
<dbReference type="FunFam" id="1.10.10.10:FF:000012">
    <property type="entry name" value="U5 small nuclear ribonucleoprotein helicase"/>
    <property type="match status" value="2"/>
</dbReference>
<feature type="domain" description="Helicase ATP-binding" evidence="7">
    <location>
        <begin position="1338"/>
        <end position="1515"/>
    </location>
</feature>
<dbReference type="GO" id="GO:0003676">
    <property type="term" value="F:nucleic acid binding"/>
    <property type="evidence" value="ECO:0007669"/>
    <property type="project" value="InterPro"/>
</dbReference>
<feature type="domain" description="Helicase C-terminal" evidence="8">
    <location>
        <begin position="695"/>
        <end position="907"/>
    </location>
</feature>
<accession>A0A1I7SFB3</accession>
<feature type="domain" description="Helicase ATP-binding" evidence="7">
    <location>
        <begin position="477"/>
        <end position="660"/>
    </location>
</feature>
<dbReference type="Gene3D" id="2.60.40.150">
    <property type="entry name" value="C2 domain"/>
    <property type="match status" value="2"/>
</dbReference>
<dbReference type="FunFam" id="3.40.50.300:FF:000102">
    <property type="entry name" value="RNA helicase, activating signal cointegrator 1"/>
    <property type="match status" value="1"/>
</dbReference>
<evidence type="ECO:0000256" key="2">
    <source>
        <dbReference type="ARBA" id="ARBA00022801"/>
    </source>
</evidence>
<dbReference type="Gene3D" id="3.40.50.300">
    <property type="entry name" value="P-loop containing nucleotide triphosphate hydrolases"/>
    <property type="match status" value="5"/>
</dbReference>
<feature type="region of interest" description="Disordered" evidence="6">
    <location>
        <begin position="301"/>
        <end position="320"/>
    </location>
</feature>
<dbReference type="Pfam" id="PF00271">
    <property type="entry name" value="Helicase_C"/>
    <property type="match status" value="2"/>
</dbReference>
<dbReference type="CDD" id="cd18795">
    <property type="entry name" value="SF2_C_Ski2"/>
    <property type="match status" value="2"/>
</dbReference>
<dbReference type="InterPro" id="IPR004179">
    <property type="entry name" value="Sec63-dom"/>
</dbReference>
<comment type="function">
    <text evidence="5">Catalyzes the ATP-dependent unwinding of U4/U6 RNA duplices, an essential step in the assembly of a catalytically active spliceosome. Plays a role in pre-mRNA splicing.</text>
</comment>
<dbReference type="FunFam" id="3.40.50.300:FF:000254">
    <property type="entry name" value="U5 small nuclear ribonucleoprotein helicase"/>
    <property type="match status" value="1"/>
</dbReference>
<feature type="domain" description="Helicase C-terminal" evidence="8">
    <location>
        <begin position="1552"/>
        <end position="1740"/>
    </location>
</feature>
<reference evidence="10" key="1">
    <citation type="submission" date="2016-11" db="UniProtKB">
        <authorList>
            <consortium name="WormBaseParasite"/>
        </authorList>
    </citation>
    <scope>IDENTIFICATION</scope>
</reference>
<dbReference type="InterPro" id="IPR036390">
    <property type="entry name" value="WH_DNA-bd_sf"/>
</dbReference>
<evidence type="ECO:0000313" key="9">
    <source>
        <dbReference type="Proteomes" id="UP000095284"/>
    </source>
</evidence>
<dbReference type="SUPFAM" id="SSF81296">
    <property type="entry name" value="E set domains"/>
    <property type="match status" value="1"/>
</dbReference>
<organism evidence="9 10">
    <name type="scientific">Bursaphelenchus xylophilus</name>
    <name type="common">Pinewood nematode worm</name>
    <name type="synonym">Aphelenchoides xylophilus</name>
    <dbReference type="NCBI Taxonomy" id="6326"/>
    <lineage>
        <taxon>Eukaryota</taxon>
        <taxon>Metazoa</taxon>
        <taxon>Ecdysozoa</taxon>
        <taxon>Nematoda</taxon>
        <taxon>Chromadorea</taxon>
        <taxon>Rhabditida</taxon>
        <taxon>Tylenchina</taxon>
        <taxon>Tylenchomorpha</taxon>
        <taxon>Aphelenchoidea</taxon>
        <taxon>Aphelenchoididae</taxon>
        <taxon>Bursaphelenchus</taxon>
    </lineage>
</organism>
<dbReference type="Pfam" id="PF02889">
    <property type="entry name" value="Sec63"/>
    <property type="match status" value="2"/>
</dbReference>
<evidence type="ECO:0000259" key="8">
    <source>
        <dbReference type="PROSITE" id="PS51194"/>
    </source>
</evidence>
<keyword evidence="1" id="KW-0547">Nucleotide-binding</keyword>
<dbReference type="PROSITE" id="PS51194">
    <property type="entry name" value="HELICASE_CTER"/>
    <property type="match status" value="2"/>
</dbReference>
<dbReference type="SUPFAM" id="SSF158702">
    <property type="entry name" value="Sec63 N-terminal domain-like"/>
    <property type="match status" value="2"/>
</dbReference>
<evidence type="ECO:0000256" key="3">
    <source>
        <dbReference type="ARBA" id="ARBA00022806"/>
    </source>
</evidence>
<dbReference type="SMART" id="SM00490">
    <property type="entry name" value="HELICc"/>
    <property type="match status" value="3"/>
</dbReference>
<evidence type="ECO:0000256" key="1">
    <source>
        <dbReference type="ARBA" id="ARBA00022741"/>
    </source>
</evidence>
<dbReference type="Gene3D" id="1.10.3380.10">
    <property type="entry name" value="Sec63 N-terminal domain-like domain"/>
    <property type="match status" value="3"/>
</dbReference>
<keyword evidence="2" id="KW-0378">Hydrolase</keyword>
<evidence type="ECO:0000259" key="7">
    <source>
        <dbReference type="PROSITE" id="PS51192"/>
    </source>
</evidence>
<dbReference type="PIRSF" id="PIRSF039073">
    <property type="entry name" value="BRR2"/>
    <property type="match status" value="1"/>
</dbReference>
<protein>
    <submittedName>
        <fullName evidence="10">Activating signal cointegrator 1 complex subunit 3</fullName>
    </submittedName>
</protein>
<dbReference type="InterPro" id="IPR050474">
    <property type="entry name" value="Hel308_SKI2-like"/>
</dbReference>
<dbReference type="FunFam" id="1.10.3380.10:FF:000002">
    <property type="entry name" value="Activating signal cointegrator 1 complex subunit 3"/>
    <property type="match status" value="1"/>
</dbReference>
<dbReference type="SMART" id="SM00382">
    <property type="entry name" value="AAA"/>
    <property type="match status" value="2"/>
</dbReference>
<dbReference type="PANTHER" id="PTHR47961">
    <property type="entry name" value="DNA POLYMERASE THETA, PUTATIVE (AFU_ORTHOLOGUE AFUA_1G05260)-RELATED"/>
    <property type="match status" value="1"/>
</dbReference>
<dbReference type="SUPFAM" id="SSF46785">
    <property type="entry name" value="Winged helix' DNA-binding domain"/>
    <property type="match status" value="3"/>
</dbReference>
<dbReference type="InterPro" id="IPR014001">
    <property type="entry name" value="Helicase_ATP-bd"/>
</dbReference>
<dbReference type="PROSITE" id="PS51192">
    <property type="entry name" value="HELICASE_ATP_BIND_1"/>
    <property type="match status" value="2"/>
</dbReference>
<dbReference type="InterPro" id="IPR027417">
    <property type="entry name" value="P-loop_NTPase"/>
</dbReference>
<dbReference type="PANTHER" id="PTHR47961:SF13">
    <property type="entry name" value="ACTIVATING SIGNAL COINTEGRATOR 1 COMPLEX SUBUNIT 3"/>
    <property type="match status" value="1"/>
</dbReference>
<dbReference type="GO" id="GO:0004386">
    <property type="term" value="F:helicase activity"/>
    <property type="evidence" value="ECO:0007669"/>
    <property type="project" value="UniProtKB-KW"/>
</dbReference>
<dbReference type="InterPro" id="IPR011545">
    <property type="entry name" value="DEAD/DEAH_box_helicase_dom"/>
</dbReference>
<dbReference type="WBParaSite" id="BXY_1172500.1">
    <property type="protein sequence ID" value="BXY_1172500.1"/>
    <property type="gene ID" value="BXY_1172500"/>
</dbReference>
<dbReference type="InterPro" id="IPR057842">
    <property type="entry name" value="WH_MER3"/>
</dbReference>
<dbReference type="InterPro" id="IPR036388">
    <property type="entry name" value="WH-like_DNA-bd_sf"/>
</dbReference>
<dbReference type="GO" id="GO:0016787">
    <property type="term" value="F:hydrolase activity"/>
    <property type="evidence" value="ECO:0007669"/>
    <property type="project" value="UniProtKB-KW"/>
</dbReference>
<dbReference type="InterPro" id="IPR001650">
    <property type="entry name" value="Helicase_C-like"/>
</dbReference>
<dbReference type="Pfam" id="PF00270">
    <property type="entry name" value="DEAD"/>
    <property type="match status" value="2"/>
</dbReference>
<dbReference type="Pfam" id="PF23445">
    <property type="entry name" value="WHD_SNRNP200"/>
    <property type="match status" value="3"/>
</dbReference>
<dbReference type="eggNOG" id="KOG0952">
    <property type="taxonomic scope" value="Eukaryota"/>
</dbReference>
<dbReference type="SMART" id="SM00487">
    <property type="entry name" value="DEXDc"/>
    <property type="match status" value="2"/>
</dbReference>
<proteinExistence type="predicted"/>
<dbReference type="FunFam" id="3.40.50.300:FF:000062">
    <property type="entry name" value="U5 small nuclear ribonucleoprotein helicase"/>
    <property type="match status" value="1"/>
</dbReference>
<dbReference type="SUPFAM" id="SSF52540">
    <property type="entry name" value="P-loop containing nucleoside triphosphate hydrolases"/>
    <property type="match status" value="4"/>
</dbReference>
<keyword evidence="4" id="KW-0067">ATP-binding</keyword>
<dbReference type="Gene3D" id="1.10.10.10">
    <property type="entry name" value="Winged helix-like DNA-binding domain superfamily/Winged helix DNA-binding domain"/>
    <property type="match status" value="3"/>
</dbReference>
<evidence type="ECO:0000256" key="5">
    <source>
        <dbReference type="ARBA" id="ARBA00054527"/>
    </source>
</evidence>
<evidence type="ECO:0000256" key="4">
    <source>
        <dbReference type="ARBA" id="ARBA00022840"/>
    </source>
</evidence>
<dbReference type="SMART" id="SM00973">
    <property type="entry name" value="Sec63"/>
    <property type="match status" value="2"/>
</dbReference>
<name>A0A1I7SFB3_BURXY</name>
<dbReference type="Proteomes" id="UP000095284">
    <property type="component" value="Unplaced"/>
</dbReference>
<dbReference type="InterPro" id="IPR003593">
    <property type="entry name" value="AAA+_ATPase"/>
</dbReference>
<evidence type="ECO:0000313" key="10">
    <source>
        <dbReference type="WBParaSite" id="BXY_1172500.1"/>
    </source>
</evidence>
<dbReference type="FunFam" id="3.40.50.300:FF:000231">
    <property type="entry name" value="Activating signal cointegrator 1 complex subunit 3"/>
    <property type="match status" value="1"/>
</dbReference>